<evidence type="ECO:0000256" key="3">
    <source>
        <dbReference type="SAM" id="MobiDB-lite"/>
    </source>
</evidence>
<reference evidence="4 6" key="1">
    <citation type="journal article" date="2023" name="bioRxiv">
        <title>Conserved and derived expression patterns and positive selection on dental genes reveal complex evolutionary context of ever-growing rodent molars.</title>
        <authorList>
            <person name="Calamari Z.T."/>
            <person name="Song A."/>
            <person name="Cohen E."/>
            <person name="Akter M."/>
            <person name="Roy R.D."/>
            <person name="Hallikas O."/>
            <person name="Christensen M.M."/>
            <person name="Li P."/>
            <person name="Marangoni P."/>
            <person name="Jernvall J."/>
            <person name="Klein O.D."/>
        </authorList>
    </citation>
    <scope>NUCLEOTIDE SEQUENCE [LARGE SCALE GENOMIC DNA]</scope>
    <source>
        <strain evidence="4">V071</strain>
    </source>
</reference>
<dbReference type="EMBL" id="JBBHLL010001996">
    <property type="protein sequence ID" value="KAK7795623.1"/>
    <property type="molecule type" value="Genomic_DNA"/>
</dbReference>
<keyword evidence="6" id="KW-1185">Reference proteome</keyword>
<accession>A0AAW0H2J9</accession>
<sequence>MFVMRGNPYRVQTSSDECHVFPGSGCHAMDDVIAQAINSSVSVDDFQDVVKSYAPLPFDQKAVGKLKQCFLDQSEESLANVNVMVVQEGEHPNRLDPKNPVYAEETSPSVIVNGFSERLQASHIQKIRPHSENLVGSHARSVTVHLALIPHLALDDDTDGGPRWSTELSPPRSKRGAKGGRK</sequence>
<dbReference type="InterPro" id="IPR035960">
    <property type="entry name" value="Secretoglobin_sf"/>
</dbReference>
<name>A0AAW0H2J9_MYOGA</name>
<dbReference type="PANTHER" id="PTHR14037">
    <property type="entry name" value="MAMMAGLOBIN-RELATED"/>
    <property type="match status" value="1"/>
</dbReference>
<evidence type="ECO:0000256" key="1">
    <source>
        <dbReference type="ARBA" id="ARBA00004613"/>
    </source>
</evidence>
<feature type="compositionally biased region" description="Basic residues" evidence="3">
    <location>
        <begin position="172"/>
        <end position="182"/>
    </location>
</feature>
<dbReference type="GO" id="GO:0005615">
    <property type="term" value="C:extracellular space"/>
    <property type="evidence" value="ECO:0007669"/>
    <property type="project" value="TreeGrafter"/>
</dbReference>
<feature type="region of interest" description="Disordered" evidence="3">
    <location>
        <begin position="155"/>
        <end position="182"/>
    </location>
</feature>
<organism evidence="4 6">
    <name type="scientific">Myodes glareolus</name>
    <name type="common">Bank vole</name>
    <name type="synonym">Clethrionomys glareolus</name>
    <dbReference type="NCBI Taxonomy" id="447135"/>
    <lineage>
        <taxon>Eukaryota</taxon>
        <taxon>Metazoa</taxon>
        <taxon>Chordata</taxon>
        <taxon>Craniata</taxon>
        <taxon>Vertebrata</taxon>
        <taxon>Euteleostomi</taxon>
        <taxon>Mammalia</taxon>
        <taxon>Eutheria</taxon>
        <taxon>Euarchontoglires</taxon>
        <taxon>Glires</taxon>
        <taxon>Rodentia</taxon>
        <taxon>Myomorpha</taxon>
        <taxon>Muroidea</taxon>
        <taxon>Cricetidae</taxon>
        <taxon>Arvicolinae</taxon>
        <taxon>Myodes</taxon>
    </lineage>
</organism>
<dbReference type="Pfam" id="PF01099">
    <property type="entry name" value="Uteroglobin"/>
    <property type="match status" value="1"/>
</dbReference>
<dbReference type="SUPFAM" id="SSF48201">
    <property type="entry name" value="Uteroglobin-like"/>
    <property type="match status" value="1"/>
</dbReference>
<evidence type="ECO:0000256" key="2">
    <source>
        <dbReference type="ARBA" id="ARBA00022525"/>
    </source>
</evidence>
<dbReference type="InterPro" id="IPR016126">
    <property type="entry name" value="Secretoglobin"/>
</dbReference>
<dbReference type="AlphaFoldDB" id="A0AAW0H2J9"/>
<evidence type="ECO:0000313" key="4">
    <source>
        <dbReference type="EMBL" id="KAK7795621.1"/>
    </source>
</evidence>
<dbReference type="Proteomes" id="UP001488838">
    <property type="component" value="Unassembled WGS sequence"/>
</dbReference>
<dbReference type="EMBL" id="JBBHLL010001997">
    <property type="protein sequence ID" value="KAK7795621.1"/>
    <property type="molecule type" value="Genomic_DNA"/>
</dbReference>
<evidence type="ECO:0000313" key="5">
    <source>
        <dbReference type="EMBL" id="KAK7795623.1"/>
    </source>
</evidence>
<dbReference type="PROSITE" id="PS51311">
    <property type="entry name" value="SCGB"/>
    <property type="match status" value="1"/>
</dbReference>
<comment type="subcellular location">
    <subcellularLocation>
        <location evidence="1">Secreted</location>
    </subcellularLocation>
</comment>
<dbReference type="PANTHER" id="PTHR14037:SF4">
    <property type="entry name" value="MAMMAGLOBIN-B"/>
    <property type="match status" value="1"/>
</dbReference>
<protein>
    <submittedName>
        <fullName evidence="4">Uncharacterized protein</fullName>
    </submittedName>
</protein>
<keyword evidence="2" id="KW-0964">Secreted</keyword>
<dbReference type="GO" id="GO:0030521">
    <property type="term" value="P:androgen receptor signaling pathway"/>
    <property type="evidence" value="ECO:0007669"/>
    <property type="project" value="TreeGrafter"/>
</dbReference>
<proteinExistence type="predicted"/>
<comment type="caution">
    <text evidence="4">The sequence shown here is derived from an EMBL/GenBank/DDBJ whole genome shotgun (WGS) entry which is preliminary data.</text>
</comment>
<gene>
    <name evidence="4" type="ORF">U0070_003905</name>
    <name evidence="5" type="ORF">U0070_022603</name>
</gene>
<reference evidence="4" key="2">
    <citation type="submission" date="2024-03" db="EMBL/GenBank/DDBJ databases">
        <authorList>
            <person name="Calamari Z.T."/>
        </authorList>
    </citation>
    <scope>NUCLEOTIDE SEQUENCE</scope>
    <source>
        <strain evidence="4">V071</strain>
        <tissue evidence="4">Muscle</tissue>
    </source>
</reference>
<evidence type="ECO:0000313" key="6">
    <source>
        <dbReference type="Proteomes" id="UP001488838"/>
    </source>
</evidence>